<dbReference type="NCBIfam" id="NF006629">
    <property type="entry name" value="PRK09198.1"/>
    <property type="match status" value="1"/>
</dbReference>
<proteinExistence type="inferred from homology"/>
<keyword evidence="4 11" id="KW-0808">Transferase</keyword>
<reference evidence="11 13" key="1">
    <citation type="submission" date="2018-06" db="EMBL/GenBank/DDBJ databases">
        <authorList>
            <consortium name="Pathogen Informatics"/>
            <person name="Doyle S."/>
        </authorList>
    </citation>
    <scope>NUCLEOTIDE SEQUENCE [LARGE SCALE GENOMIC DNA]</scope>
    <source>
        <strain evidence="11 13">NCTC11159</strain>
    </source>
</reference>
<sequence length="488" mass="54426">MNLNPVTAIDGYKVDHRRQYPDQTEIVFSNLTARTTRRTYTDKMVFFGLQYFIKDFLIKRWNADFFQQPKEAVISRFERRINNYLGPNNVGTQHIADLHDLGYLPIKIMALPEGSVYPLRVPCLVIFNTDERFFWLTNYLETILSTNVWGMCTSATTAHEYKKILTRYALETDGSTDFVNWQGHDFSFRGMFGAEAAAMSGAAHLLSFTGTDTIPAIDFLEDYYLADSDKELVGGSVAATEHSVMCAGGMENELETFRRLVEDIYPAGIVSIVSDSWDFWQVMTDFTVQLKDKIMARNGKVVFRPDTGSPVKMICGDATAQPGSPEYKGAIECLWEVFGGTESSKGYKQLDPHVGLIYGDSITIEIAEAICAGLKAKGFASTNVVFGIGSYTYQYVTRDTDGFAVKATFAKIAGADKEIFKAPKTGDGTKNSAKGLVAVYKNQQGEFYLKDQASWSDVYNCEFIPVFENGKILNEASLAEIRARLAAN</sequence>
<keyword evidence="3 11" id="KW-0328">Glycosyltransferase</keyword>
<evidence type="ECO:0000259" key="9">
    <source>
        <dbReference type="Pfam" id="PF04095"/>
    </source>
</evidence>
<organism evidence="11 13">
    <name type="scientific">Iodobacter fluviatilis</name>
    <dbReference type="NCBI Taxonomy" id="537"/>
    <lineage>
        <taxon>Bacteria</taxon>
        <taxon>Pseudomonadati</taxon>
        <taxon>Pseudomonadota</taxon>
        <taxon>Betaproteobacteria</taxon>
        <taxon>Neisseriales</taxon>
        <taxon>Chitinibacteraceae</taxon>
        <taxon>Iodobacter</taxon>
    </lineage>
</organism>
<dbReference type="Proteomes" id="UP000295794">
    <property type="component" value="Unassembled WGS sequence"/>
</dbReference>
<evidence type="ECO:0000313" key="12">
    <source>
        <dbReference type="EMBL" id="TCU90363.1"/>
    </source>
</evidence>
<protein>
    <recommendedName>
        <fullName evidence="7">Nicotinamide phosphoribosyltransferase</fullName>
        <ecNumber evidence="6">2.4.2.12</ecNumber>
    </recommendedName>
</protein>
<dbReference type="CDD" id="cd01569">
    <property type="entry name" value="PBEF_like"/>
    <property type="match status" value="1"/>
</dbReference>
<evidence type="ECO:0000313" key="13">
    <source>
        <dbReference type="Proteomes" id="UP000255108"/>
    </source>
</evidence>
<comment type="pathway">
    <text evidence="5">Cofactor biosynthesis; NAD(+) biosynthesis; nicotinamide D-ribonucleotide from 5-phospho-alpha-D-ribose 1-diphosphate and nicotinamide: step 1/1.</text>
</comment>
<comment type="catalytic activity">
    <reaction evidence="8">
        <text>beta-nicotinamide D-ribonucleotide + diphosphate = 5-phospho-alpha-D-ribose 1-diphosphate + nicotinamide + H(+)</text>
        <dbReference type="Rhea" id="RHEA:16149"/>
        <dbReference type="ChEBI" id="CHEBI:14649"/>
        <dbReference type="ChEBI" id="CHEBI:15378"/>
        <dbReference type="ChEBI" id="CHEBI:17154"/>
        <dbReference type="ChEBI" id="CHEBI:33019"/>
        <dbReference type="ChEBI" id="CHEBI:58017"/>
        <dbReference type="EC" id="2.4.2.12"/>
    </reaction>
    <physiologicalReaction direction="right-to-left" evidence="8">
        <dbReference type="Rhea" id="RHEA:16151"/>
    </physiologicalReaction>
</comment>
<dbReference type="EMBL" id="SMBT01000001">
    <property type="protein sequence ID" value="TCU90363.1"/>
    <property type="molecule type" value="Genomic_DNA"/>
</dbReference>
<dbReference type="PANTHER" id="PTHR43816">
    <property type="entry name" value="NICOTINAMIDE PHOSPHORIBOSYLTRANSFERASE"/>
    <property type="match status" value="1"/>
</dbReference>
<dbReference type="RefSeq" id="WP_115225840.1">
    <property type="nucleotide sequence ID" value="NZ_CAWOLO010000001.1"/>
</dbReference>
<dbReference type="PIRSF" id="PIRSF005943">
    <property type="entry name" value="NMPRT"/>
    <property type="match status" value="1"/>
</dbReference>
<dbReference type="PANTHER" id="PTHR43816:SF1">
    <property type="entry name" value="NICOTINAMIDE PHOSPHORIBOSYLTRANSFERASE"/>
    <property type="match status" value="1"/>
</dbReference>
<dbReference type="Pfam" id="PF04095">
    <property type="entry name" value="NAPRTase"/>
    <property type="match status" value="1"/>
</dbReference>
<dbReference type="EMBL" id="UGHR01000001">
    <property type="protein sequence ID" value="STQ89390.1"/>
    <property type="molecule type" value="Genomic_DNA"/>
</dbReference>
<evidence type="ECO:0000256" key="5">
    <source>
        <dbReference type="ARBA" id="ARBA00035007"/>
    </source>
</evidence>
<dbReference type="SUPFAM" id="SSF51690">
    <property type="entry name" value="Nicotinate/Quinolinate PRTase C-terminal domain-like"/>
    <property type="match status" value="1"/>
</dbReference>
<evidence type="ECO:0000256" key="3">
    <source>
        <dbReference type="ARBA" id="ARBA00022676"/>
    </source>
</evidence>
<dbReference type="Pfam" id="PF18127">
    <property type="entry name" value="NAMPT_N"/>
    <property type="match status" value="1"/>
</dbReference>
<dbReference type="AlphaFoldDB" id="A0A377Q3V6"/>
<dbReference type="OrthoDB" id="394882at2"/>
<evidence type="ECO:0000256" key="2">
    <source>
        <dbReference type="ARBA" id="ARBA00022642"/>
    </source>
</evidence>
<dbReference type="InterPro" id="IPR036068">
    <property type="entry name" value="Nicotinate_pribotase-like_C"/>
</dbReference>
<dbReference type="InterPro" id="IPR013785">
    <property type="entry name" value="Aldolase_TIM"/>
</dbReference>
<feature type="domain" description="Nicotinate/nicotinamide phosphoribosyltransferase" evidence="9">
    <location>
        <begin position="183"/>
        <end position="444"/>
    </location>
</feature>
<dbReference type="Proteomes" id="UP000255108">
    <property type="component" value="Unassembled WGS sequence"/>
</dbReference>
<keyword evidence="2" id="KW-0662">Pyridine nucleotide biosynthesis</keyword>
<evidence type="ECO:0000259" key="10">
    <source>
        <dbReference type="Pfam" id="PF18127"/>
    </source>
</evidence>
<evidence type="ECO:0000313" key="11">
    <source>
        <dbReference type="EMBL" id="STQ89390.1"/>
    </source>
</evidence>
<evidence type="ECO:0000256" key="7">
    <source>
        <dbReference type="ARBA" id="ARBA00035036"/>
    </source>
</evidence>
<dbReference type="GO" id="GO:0009435">
    <property type="term" value="P:NAD+ biosynthetic process"/>
    <property type="evidence" value="ECO:0007669"/>
    <property type="project" value="InterPro"/>
</dbReference>
<evidence type="ECO:0000256" key="6">
    <source>
        <dbReference type="ARBA" id="ARBA00035024"/>
    </source>
</evidence>
<dbReference type="GO" id="GO:0047280">
    <property type="term" value="F:nicotinamide phosphoribosyltransferase activity"/>
    <property type="evidence" value="ECO:0007669"/>
    <property type="project" value="UniProtKB-EC"/>
</dbReference>
<dbReference type="InterPro" id="IPR041525">
    <property type="entry name" value="N/Namide_PRibTrfase"/>
</dbReference>
<reference evidence="12 14" key="2">
    <citation type="submission" date="2019-03" db="EMBL/GenBank/DDBJ databases">
        <title>Genomic Encyclopedia of Type Strains, Phase IV (KMG-IV): sequencing the most valuable type-strain genomes for metagenomic binning, comparative biology and taxonomic classification.</title>
        <authorList>
            <person name="Goeker M."/>
        </authorList>
    </citation>
    <scope>NUCLEOTIDE SEQUENCE [LARGE SCALE GENOMIC DNA]</scope>
    <source>
        <strain evidence="12 14">DSM 3764</strain>
    </source>
</reference>
<dbReference type="InterPro" id="IPR016471">
    <property type="entry name" value="Nicotinamide_PRibTrfase"/>
</dbReference>
<dbReference type="EC" id="2.4.2.12" evidence="6"/>
<evidence type="ECO:0000256" key="1">
    <source>
        <dbReference type="ARBA" id="ARBA00010897"/>
    </source>
</evidence>
<evidence type="ECO:0000313" key="14">
    <source>
        <dbReference type="Proteomes" id="UP000295794"/>
    </source>
</evidence>
<name>A0A377Q3V6_9NEIS</name>
<evidence type="ECO:0000256" key="8">
    <source>
        <dbReference type="ARBA" id="ARBA00047835"/>
    </source>
</evidence>
<keyword evidence="14" id="KW-1185">Reference proteome</keyword>
<dbReference type="InterPro" id="IPR041529">
    <property type="entry name" value="DUF5598"/>
</dbReference>
<feature type="domain" description="Nicotinamide phosphoribosyltransferase N-terminal" evidence="10">
    <location>
        <begin position="7"/>
        <end position="108"/>
    </location>
</feature>
<accession>A0A377Q3V6</accession>
<comment type="similarity">
    <text evidence="1">Belongs to the NAPRTase family.</text>
</comment>
<gene>
    <name evidence="12" type="ORF">EV682_101396</name>
    <name evidence="11" type="ORF">NCTC11159_00414</name>
</gene>
<evidence type="ECO:0000256" key="4">
    <source>
        <dbReference type="ARBA" id="ARBA00022679"/>
    </source>
</evidence>
<dbReference type="Gene3D" id="3.20.20.70">
    <property type="entry name" value="Aldolase class I"/>
    <property type="match status" value="1"/>
</dbReference>